<evidence type="ECO:0000256" key="2">
    <source>
        <dbReference type="SAM" id="MobiDB-lite"/>
    </source>
</evidence>
<dbReference type="PANTHER" id="PTHR37313">
    <property type="entry name" value="UPF0749 PROTEIN RV1825"/>
    <property type="match status" value="1"/>
</dbReference>
<comment type="caution">
    <text evidence="3">The sequence shown here is derived from an EMBL/GenBank/DDBJ whole genome shotgun (WGS) entry which is preliminary data.</text>
</comment>
<keyword evidence="4" id="KW-1185">Reference proteome</keyword>
<dbReference type="Gene3D" id="3.30.70.1880">
    <property type="entry name" value="Protein of unknown function DUF881"/>
    <property type="match status" value="1"/>
</dbReference>
<dbReference type="Pfam" id="PF05949">
    <property type="entry name" value="DUF881"/>
    <property type="match status" value="1"/>
</dbReference>
<protein>
    <submittedName>
        <fullName evidence="3">DUF881 domain-containing protein</fullName>
    </submittedName>
</protein>
<proteinExistence type="inferred from homology"/>
<dbReference type="EMBL" id="JBHRWW010000025">
    <property type="protein sequence ID" value="MFC3690471.1"/>
    <property type="molecule type" value="Genomic_DNA"/>
</dbReference>
<gene>
    <name evidence="3" type="ORF">ACFOLH_19145</name>
</gene>
<dbReference type="PANTHER" id="PTHR37313:SF4">
    <property type="entry name" value="CONSERVED MEMBRANE PROTEIN-RELATED"/>
    <property type="match status" value="1"/>
</dbReference>
<dbReference type="Proteomes" id="UP001595685">
    <property type="component" value="Unassembled WGS sequence"/>
</dbReference>
<organism evidence="3 4">
    <name type="scientific">Aquipuribacter hungaricus</name>
    <dbReference type="NCBI Taxonomy" id="545624"/>
    <lineage>
        <taxon>Bacteria</taxon>
        <taxon>Bacillati</taxon>
        <taxon>Actinomycetota</taxon>
        <taxon>Actinomycetes</taxon>
        <taxon>Micrococcales</taxon>
        <taxon>Intrasporangiaceae</taxon>
        <taxon>Aquipuribacter</taxon>
    </lineage>
</organism>
<dbReference type="RefSeq" id="WP_340293354.1">
    <property type="nucleotide sequence ID" value="NZ_JBBEOI010000106.1"/>
</dbReference>
<evidence type="ECO:0000313" key="3">
    <source>
        <dbReference type="EMBL" id="MFC3690471.1"/>
    </source>
</evidence>
<name>A0ABV7WN80_9MICO</name>
<accession>A0ABV7WN80</accession>
<sequence length="271" mass="27862">MEQESGPHPAEQGTGTGETVAEVPGAPVRGTLLSRLRQGPGAGVALVLGAAGLLFVASGSTAQGTDLRGDTADLASLVGEERDRAARSTTLVEGLRAEVASLEEGARGADPELEATVVRMGEAAGMQAVTGPAVRVVLDDADLTRGRAALARPDDLVVHQGDVQAVVNALWLGGAEAMQLMDQRVISTSAVRCIGNTLSLQGQPYSPPYVITAVGDPDALLAALESSEAVGRYEAAVEAFGLGYDVDAVEQAELPAYSGPLEMRYAEVRTT</sequence>
<feature type="region of interest" description="Disordered" evidence="2">
    <location>
        <begin position="1"/>
        <end position="22"/>
    </location>
</feature>
<evidence type="ECO:0000313" key="4">
    <source>
        <dbReference type="Proteomes" id="UP001595685"/>
    </source>
</evidence>
<dbReference type="InterPro" id="IPR010273">
    <property type="entry name" value="DUF881"/>
</dbReference>
<evidence type="ECO:0000256" key="1">
    <source>
        <dbReference type="ARBA" id="ARBA00009108"/>
    </source>
</evidence>
<comment type="similarity">
    <text evidence="1">Belongs to the UPF0749 family.</text>
</comment>
<reference evidence="4" key="1">
    <citation type="journal article" date="2019" name="Int. J. Syst. Evol. Microbiol.">
        <title>The Global Catalogue of Microorganisms (GCM) 10K type strain sequencing project: providing services to taxonomists for standard genome sequencing and annotation.</title>
        <authorList>
            <consortium name="The Broad Institute Genomics Platform"/>
            <consortium name="The Broad Institute Genome Sequencing Center for Infectious Disease"/>
            <person name="Wu L."/>
            <person name="Ma J."/>
        </authorList>
    </citation>
    <scope>NUCLEOTIDE SEQUENCE [LARGE SCALE GENOMIC DNA]</scope>
    <source>
        <strain evidence="4">NCAIM B.02333</strain>
    </source>
</reference>